<reference evidence="1 2" key="1">
    <citation type="submission" date="2020-08" db="EMBL/GenBank/DDBJ databases">
        <title>Novel species isolated from subtropical streams in China.</title>
        <authorList>
            <person name="Lu H."/>
        </authorList>
    </citation>
    <scope>NUCLEOTIDE SEQUENCE [LARGE SCALE GENOMIC DNA]</scope>
    <source>
        <strain evidence="1 2">KCTC 52442</strain>
    </source>
</reference>
<gene>
    <name evidence="1" type="ORF">H8K33_08700</name>
</gene>
<dbReference type="SUPFAM" id="SSF75217">
    <property type="entry name" value="alpha/beta knot"/>
    <property type="match status" value="1"/>
</dbReference>
<evidence type="ECO:0000313" key="2">
    <source>
        <dbReference type="Proteomes" id="UP000643610"/>
    </source>
</evidence>
<dbReference type="Proteomes" id="UP000643610">
    <property type="component" value="Unassembled WGS sequence"/>
</dbReference>
<proteinExistence type="predicted"/>
<name>A0ABR6XQH6_9BURK</name>
<evidence type="ECO:0000313" key="1">
    <source>
        <dbReference type="EMBL" id="MBC3831588.1"/>
    </source>
</evidence>
<keyword evidence="2" id="KW-1185">Reference proteome</keyword>
<sequence length="41" mass="4789">MVTAVPCFPLPHGMVRVLLGEQLYLAWSLTEQFPYLWVLRI</sequence>
<comment type="caution">
    <text evidence="1">The sequence shown here is derived from an EMBL/GenBank/DDBJ whole genome shotgun (WGS) entry which is preliminary data.</text>
</comment>
<dbReference type="InterPro" id="IPR029028">
    <property type="entry name" value="Alpha/beta_knot_MTases"/>
</dbReference>
<protein>
    <submittedName>
        <fullName evidence="1">23S rRNA (Pseudouridine(1915)-N(3))-methyltransferase RlmH</fullName>
    </submittedName>
</protein>
<dbReference type="EMBL" id="JACOFU010000003">
    <property type="protein sequence ID" value="MBC3831588.1"/>
    <property type="molecule type" value="Genomic_DNA"/>
</dbReference>
<organism evidence="1 2">
    <name type="scientific">Undibacterium amnicola</name>
    <dbReference type="NCBI Taxonomy" id="1834038"/>
    <lineage>
        <taxon>Bacteria</taxon>
        <taxon>Pseudomonadati</taxon>
        <taxon>Pseudomonadota</taxon>
        <taxon>Betaproteobacteria</taxon>
        <taxon>Burkholderiales</taxon>
        <taxon>Oxalobacteraceae</taxon>
        <taxon>Undibacterium</taxon>
    </lineage>
</organism>
<accession>A0ABR6XQH6</accession>